<dbReference type="AlphaFoldDB" id="A8PGV0"/>
<dbReference type="InParanoid" id="A8PGV0"/>
<dbReference type="Proteomes" id="UP000001861">
    <property type="component" value="Unassembled WGS sequence"/>
</dbReference>
<evidence type="ECO:0000313" key="1">
    <source>
        <dbReference type="EMBL" id="EAU80536.2"/>
    </source>
</evidence>
<dbReference type="EMBL" id="AACS02000005">
    <property type="protein sequence ID" value="EAU80536.2"/>
    <property type="molecule type" value="Genomic_DNA"/>
</dbReference>
<name>A8PGV0_COPC7</name>
<accession>A8PGV0</accession>
<keyword evidence="2" id="KW-1185">Reference proteome</keyword>
<organism evidence="1 2">
    <name type="scientific">Coprinopsis cinerea (strain Okayama-7 / 130 / ATCC MYA-4618 / FGSC 9003)</name>
    <name type="common">Inky cap fungus</name>
    <name type="synonym">Hormographiella aspergillata</name>
    <dbReference type="NCBI Taxonomy" id="240176"/>
    <lineage>
        <taxon>Eukaryota</taxon>
        <taxon>Fungi</taxon>
        <taxon>Dikarya</taxon>
        <taxon>Basidiomycota</taxon>
        <taxon>Agaricomycotina</taxon>
        <taxon>Agaricomycetes</taxon>
        <taxon>Agaricomycetidae</taxon>
        <taxon>Agaricales</taxon>
        <taxon>Agaricineae</taxon>
        <taxon>Psathyrellaceae</taxon>
        <taxon>Coprinopsis</taxon>
    </lineage>
</organism>
<dbReference type="KEGG" id="cci:CC1G_13030"/>
<reference evidence="1 2" key="1">
    <citation type="journal article" date="2010" name="Proc. Natl. Acad. Sci. U.S.A.">
        <title>Insights into evolution of multicellular fungi from the assembled chromosomes of the mushroom Coprinopsis cinerea (Coprinus cinereus).</title>
        <authorList>
            <person name="Stajich J.E."/>
            <person name="Wilke S.K."/>
            <person name="Ahren D."/>
            <person name="Au C.H."/>
            <person name="Birren B.W."/>
            <person name="Borodovsky M."/>
            <person name="Burns C."/>
            <person name="Canback B."/>
            <person name="Casselton L.A."/>
            <person name="Cheng C.K."/>
            <person name="Deng J."/>
            <person name="Dietrich F.S."/>
            <person name="Fargo D.C."/>
            <person name="Farman M.L."/>
            <person name="Gathman A.C."/>
            <person name="Goldberg J."/>
            <person name="Guigo R."/>
            <person name="Hoegger P.J."/>
            <person name="Hooker J.B."/>
            <person name="Huggins A."/>
            <person name="James T.Y."/>
            <person name="Kamada T."/>
            <person name="Kilaru S."/>
            <person name="Kodira C."/>
            <person name="Kues U."/>
            <person name="Kupfer D."/>
            <person name="Kwan H.S."/>
            <person name="Lomsadze A."/>
            <person name="Li W."/>
            <person name="Lilly W.W."/>
            <person name="Ma L.J."/>
            <person name="Mackey A.J."/>
            <person name="Manning G."/>
            <person name="Martin F."/>
            <person name="Muraguchi H."/>
            <person name="Natvig D.O."/>
            <person name="Palmerini H."/>
            <person name="Ramesh M.A."/>
            <person name="Rehmeyer C.J."/>
            <person name="Roe B.A."/>
            <person name="Shenoy N."/>
            <person name="Stanke M."/>
            <person name="Ter-Hovhannisyan V."/>
            <person name="Tunlid A."/>
            <person name="Velagapudi R."/>
            <person name="Vision T.J."/>
            <person name="Zeng Q."/>
            <person name="Zolan M.E."/>
            <person name="Pukkila P.J."/>
        </authorList>
    </citation>
    <scope>NUCLEOTIDE SEQUENCE [LARGE SCALE GENOMIC DNA]</scope>
    <source>
        <strain evidence="2">Okayama-7 / 130 / ATCC MYA-4618 / FGSC 9003</strain>
    </source>
</reference>
<dbReference type="VEuPathDB" id="FungiDB:CC1G_13030"/>
<protein>
    <submittedName>
        <fullName evidence="1">Uncharacterized protein</fullName>
    </submittedName>
</protein>
<gene>
    <name evidence="1" type="ORF">CC1G_13030</name>
</gene>
<comment type="caution">
    <text evidence="1">The sequence shown here is derived from an EMBL/GenBank/DDBJ whole genome shotgun (WGS) entry which is preliminary data.</text>
</comment>
<dbReference type="HOGENOM" id="CLU_1343184_0_0_1"/>
<dbReference type="GeneID" id="6017964"/>
<dbReference type="RefSeq" id="XP_001841287.2">
    <property type="nucleotide sequence ID" value="XM_001841235.2"/>
</dbReference>
<evidence type="ECO:0000313" key="2">
    <source>
        <dbReference type="Proteomes" id="UP000001861"/>
    </source>
</evidence>
<proteinExistence type="predicted"/>
<sequence length="204" mass="23252">MTDNQAIQTGAGTATARILECHELLHHIASFLPWKHLPTLGASSSLLRCIAQLEAEKRIKMAMDPILKAQDLTFHTFMKALDKCEGGFIGSTALRVMYMGTEYEDEYARMPRLTVVVPQGQLQVFTALLNKPSWIWTERPIGWQSRETISKVVEASVQTDFDFLTDEEVLEMVPEPETPEERGNDYTIQGRVKRRERLKRLVCV</sequence>